<protein>
    <submittedName>
        <fullName evidence="1">Uncharacterized protein</fullName>
    </submittedName>
</protein>
<comment type="caution">
    <text evidence="1">The sequence shown here is derived from an EMBL/GenBank/DDBJ whole genome shotgun (WGS) entry which is preliminary data.</text>
</comment>
<name>A0AAW0BDX2_9AGAR</name>
<accession>A0AAW0BDX2</accession>
<sequence>MVAALGVLNTYLRSHRFRGVLSANFPGMDGEATWKLLYRTFLTLELWSPLLDNLVDRPDVMRTSSWLNDVVRAIFGLMYSIVDGYCHSDLCTSLLHSKEAASICSRMLYGALAVDGSVLRPIVAVMVHPCWPRGSFRNEQSKLLLGTRIRQQLLADRTLSRFIHLLHPPTILHNAPELHAVAFALMHLADVARPQLMRLHLSRWLANCALYIMRKLRRVAHTSDTASVKLNSNTVGLLLLLCIKYLASVGRSPGSSGWVLEALQGGILRAVLDIGAYINVEKKTEEVYVGRVNLSNACGDFLQSLSPHLLSPPILVMVKKVLDGRVSHELSLPPMWGLWSEIVTQVYEVYFAYKISDYRILTKRMCSNDLVRSIFHSSLPDY</sequence>
<dbReference type="AlphaFoldDB" id="A0AAW0BDX2"/>
<dbReference type="EMBL" id="JAYKXP010000129">
    <property type="protein sequence ID" value="KAK7024252.1"/>
    <property type="molecule type" value="Genomic_DNA"/>
</dbReference>
<organism evidence="1 2">
    <name type="scientific">Paramarasmius palmivorus</name>
    <dbReference type="NCBI Taxonomy" id="297713"/>
    <lineage>
        <taxon>Eukaryota</taxon>
        <taxon>Fungi</taxon>
        <taxon>Dikarya</taxon>
        <taxon>Basidiomycota</taxon>
        <taxon>Agaricomycotina</taxon>
        <taxon>Agaricomycetes</taxon>
        <taxon>Agaricomycetidae</taxon>
        <taxon>Agaricales</taxon>
        <taxon>Marasmiineae</taxon>
        <taxon>Marasmiaceae</taxon>
        <taxon>Paramarasmius</taxon>
    </lineage>
</organism>
<reference evidence="1 2" key="1">
    <citation type="submission" date="2024-01" db="EMBL/GenBank/DDBJ databases">
        <title>A draft genome for a cacao thread blight-causing isolate of Paramarasmius palmivorus.</title>
        <authorList>
            <person name="Baruah I.K."/>
            <person name="Bukari Y."/>
            <person name="Amoako-Attah I."/>
            <person name="Meinhardt L.W."/>
            <person name="Bailey B.A."/>
            <person name="Cohen S.P."/>
        </authorList>
    </citation>
    <scope>NUCLEOTIDE SEQUENCE [LARGE SCALE GENOMIC DNA]</scope>
    <source>
        <strain evidence="1 2">GH-12</strain>
    </source>
</reference>
<proteinExistence type="predicted"/>
<evidence type="ECO:0000313" key="2">
    <source>
        <dbReference type="Proteomes" id="UP001383192"/>
    </source>
</evidence>
<dbReference type="Proteomes" id="UP001383192">
    <property type="component" value="Unassembled WGS sequence"/>
</dbReference>
<keyword evidence="2" id="KW-1185">Reference proteome</keyword>
<gene>
    <name evidence="1" type="ORF">VNI00_016469</name>
</gene>
<evidence type="ECO:0000313" key="1">
    <source>
        <dbReference type="EMBL" id="KAK7024252.1"/>
    </source>
</evidence>